<protein>
    <submittedName>
        <fullName evidence="1">Uncharacterized protein</fullName>
    </submittedName>
</protein>
<name>A0AAW1HJ80_SAPOF</name>
<gene>
    <name evidence="1" type="ORF">RND81_11G054400</name>
</gene>
<comment type="caution">
    <text evidence="1">The sequence shown here is derived from an EMBL/GenBank/DDBJ whole genome shotgun (WGS) entry which is preliminary data.</text>
</comment>
<organism evidence="1 2">
    <name type="scientific">Saponaria officinalis</name>
    <name type="common">Common soapwort</name>
    <name type="synonym">Lychnis saponaria</name>
    <dbReference type="NCBI Taxonomy" id="3572"/>
    <lineage>
        <taxon>Eukaryota</taxon>
        <taxon>Viridiplantae</taxon>
        <taxon>Streptophyta</taxon>
        <taxon>Embryophyta</taxon>
        <taxon>Tracheophyta</taxon>
        <taxon>Spermatophyta</taxon>
        <taxon>Magnoliopsida</taxon>
        <taxon>eudicotyledons</taxon>
        <taxon>Gunneridae</taxon>
        <taxon>Pentapetalae</taxon>
        <taxon>Caryophyllales</taxon>
        <taxon>Caryophyllaceae</taxon>
        <taxon>Caryophylleae</taxon>
        <taxon>Saponaria</taxon>
    </lineage>
</organism>
<evidence type="ECO:0000313" key="2">
    <source>
        <dbReference type="Proteomes" id="UP001443914"/>
    </source>
</evidence>
<dbReference type="Proteomes" id="UP001443914">
    <property type="component" value="Unassembled WGS sequence"/>
</dbReference>
<dbReference type="PANTHER" id="PTHR33018:SF37">
    <property type="entry name" value="TRANSPOSASE TNP1_EN_SPM-LIKE DOMAIN-CONTAINING PROTEIN"/>
    <property type="match status" value="1"/>
</dbReference>
<sequence length="180" mass="20714">MDEKRKKDGLGERGATKCPEALAAISDKKRLELTWDSKGVPTGQNAKTLSTWIGVCTKLYANIDLDDFRKLNLTRKKLLLDRIKEAFDIPDCHDRYLLKKAAGCFRQWKCDIAENHLYVNKETGEMRNDPPVKYSGISEDDWNKFKATRVSERFKAISKRNRDNIGKKESIYYGSRGGYN</sequence>
<proteinExistence type="predicted"/>
<accession>A0AAW1HJ80</accession>
<dbReference type="PANTHER" id="PTHR33018">
    <property type="entry name" value="OS10G0338966 PROTEIN-RELATED"/>
    <property type="match status" value="1"/>
</dbReference>
<keyword evidence="2" id="KW-1185">Reference proteome</keyword>
<dbReference type="AlphaFoldDB" id="A0AAW1HJ80"/>
<evidence type="ECO:0000313" key="1">
    <source>
        <dbReference type="EMBL" id="KAK9676105.1"/>
    </source>
</evidence>
<dbReference type="EMBL" id="JBDFQZ010000011">
    <property type="protein sequence ID" value="KAK9676105.1"/>
    <property type="molecule type" value="Genomic_DNA"/>
</dbReference>
<reference evidence="1" key="1">
    <citation type="submission" date="2024-03" db="EMBL/GenBank/DDBJ databases">
        <title>WGS assembly of Saponaria officinalis var. Norfolk2.</title>
        <authorList>
            <person name="Jenkins J."/>
            <person name="Shu S."/>
            <person name="Grimwood J."/>
            <person name="Barry K."/>
            <person name="Goodstein D."/>
            <person name="Schmutz J."/>
            <person name="Leebens-Mack J."/>
            <person name="Osbourn A."/>
        </authorList>
    </citation>
    <scope>NUCLEOTIDE SEQUENCE [LARGE SCALE GENOMIC DNA]</scope>
    <source>
        <strain evidence="1">JIC</strain>
    </source>
</reference>